<sequence length="136" mass="15100">MCLTERVQSSAQTTQNLNARTTSPSNDFATLNFKNLRVQLKRVNKEVICRLKLIGALLVAAHPSSKCEHHQPFLAAASSPSAHFSGDLQYNTLLITPLTSSSVPVPLAFEWTQSASGLTPLRQHFWERPRPCNVLF</sequence>
<accession>A0ABY7D8X3</accession>
<name>A0ABY7D8X3_9BASI</name>
<organism evidence="2 3">
    <name type="scientific">Puccinia triticina</name>
    <dbReference type="NCBI Taxonomy" id="208348"/>
    <lineage>
        <taxon>Eukaryota</taxon>
        <taxon>Fungi</taxon>
        <taxon>Dikarya</taxon>
        <taxon>Basidiomycota</taxon>
        <taxon>Pucciniomycotina</taxon>
        <taxon>Pucciniomycetes</taxon>
        <taxon>Pucciniales</taxon>
        <taxon>Pucciniaceae</taxon>
        <taxon>Puccinia</taxon>
    </lineage>
</organism>
<evidence type="ECO:0000256" key="1">
    <source>
        <dbReference type="SAM" id="MobiDB-lite"/>
    </source>
</evidence>
<dbReference type="GeneID" id="77805952"/>
<evidence type="ECO:0000313" key="2">
    <source>
        <dbReference type="EMBL" id="WAQ93043.1"/>
    </source>
</evidence>
<evidence type="ECO:0000313" key="3">
    <source>
        <dbReference type="Proteomes" id="UP001164743"/>
    </source>
</evidence>
<gene>
    <name evidence="2" type="ORF">PtA15_18A99</name>
</gene>
<dbReference type="EMBL" id="CP110438">
    <property type="protein sequence ID" value="WAQ93043.1"/>
    <property type="molecule type" value="Genomic_DNA"/>
</dbReference>
<keyword evidence="3" id="KW-1185">Reference proteome</keyword>
<protein>
    <submittedName>
        <fullName evidence="2">Uncharacterized protein</fullName>
    </submittedName>
</protein>
<dbReference type="Proteomes" id="UP001164743">
    <property type="component" value="Chromosome 18A"/>
</dbReference>
<feature type="region of interest" description="Disordered" evidence="1">
    <location>
        <begin position="1"/>
        <end position="21"/>
    </location>
</feature>
<dbReference type="RefSeq" id="XP_053028598.1">
    <property type="nucleotide sequence ID" value="XM_053165058.1"/>
</dbReference>
<reference evidence="2" key="1">
    <citation type="submission" date="2022-10" db="EMBL/GenBank/DDBJ databases">
        <title>Puccinia triticina Genome sequencing and assembly.</title>
        <authorList>
            <person name="Li C."/>
        </authorList>
    </citation>
    <scope>NUCLEOTIDE SEQUENCE</scope>
    <source>
        <strain evidence="2">Pt15</strain>
    </source>
</reference>
<proteinExistence type="predicted"/>